<dbReference type="EMBL" id="JACOGI010000001">
    <property type="protein sequence ID" value="MBC3516045.1"/>
    <property type="molecule type" value="Genomic_DNA"/>
</dbReference>
<feature type="transmembrane region" description="Helical" evidence="1">
    <location>
        <begin position="6"/>
        <end position="29"/>
    </location>
</feature>
<accession>A0A8J6LUW0</accession>
<evidence type="ECO:0000256" key="1">
    <source>
        <dbReference type="SAM" id="Phobius"/>
    </source>
</evidence>
<keyword evidence="1" id="KW-0472">Membrane</keyword>
<keyword evidence="1" id="KW-1133">Transmembrane helix</keyword>
<reference evidence="2" key="1">
    <citation type="submission" date="2020-08" db="EMBL/GenBank/DDBJ databases">
        <authorList>
            <person name="Liu C."/>
            <person name="Sun Q."/>
        </authorList>
    </citation>
    <scope>NUCLEOTIDE SEQUENCE</scope>
    <source>
        <strain evidence="2">NSJ-65</strain>
    </source>
</reference>
<name>A0A8J6LUW0_9FIRM</name>
<keyword evidence="1" id="KW-0812">Transmembrane</keyword>
<dbReference type="AlphaFoldDB" id="A0A8J6LUW0"/>
<gene>
    <name evidence="2" type="ORF">H8K20_06510</name>
</gene>
<keyword evidence="3" id="KW-1185">Reference proteome</keyword>
<dbReference type="RefSeq" id="WP_186487844.1">
    <property type="nucleotide sequence ID" value="NZ_JACOGI010000001.1"/>
</dbReference>
<proteinExistence type="predicted"/>
<evidence type="ECO:0000313" key="3">
    <source>
        <dbReference type="Proteomes" id="UP000597668"/>
    </source>
</evidence>
<comment type="caution">
    <text evidence="2">The sequence shown here is derived from an EMBL/GenBank/DDBJ whole genome shotgun (WGS) entry which is preliminary data.</text>
</comment>
<organism evidence="2 3">
    <name type="scientific">Neobittarella massiliensis</name>
    <name type="common">ex Bilen et al. 2018</name>
    <dbReference type="NCBI Taxonomy" id="2041842"/>
    <lineage>
        <taxon>Bacteria</taxon>
        <taxon>Bacillati</taxon>
        <taxon>Bacillota</taxon>
        <taxon>Clostridia</taxon>
        <taxon>Eubacteriales</taxon>
        <taxon>Oscillospiraceae</taxon>
        <taxon>Neobittarella (ex Bilen et al. 2018)</taxon>
    </lineage>
</organism>
<sequence length="179" mass="19789">MVEQVIAVIGSILSSAVGIISVCIAVATLRQNSKLIEESTRPYIVIFFEFTNAATAVNYLVVKNFGQTGATIDHIDYSFDSLGDEAKDLLIPQISSIEGVFLAPSQKIPLPFHVSSSGEIKGPIHFSIAYHSSSRSYHEEINTRIAEQFKARSTRKINGNADHLRDISYTMQEITERLI</sequence>
<protein>
    <submittedName>
        <fullName evidence="2">Uncharacterized protein</fullName>
    </submittedName>
</protein>
<dbReference type="Proteomes" id="UP000597668">
    <property type="component" value="Unassembled WGS sequence"/>
</dbReference>
<evidence type="ECO:0000313" key="2">
    <source>
        <dbReference type="EMBL" id="MBC3516045.1"/>
    </source>
</evidence>